<dbReference type="SUPFAM" id="SSF54171">
    <property type="entry name" value="DNA-binding domain"/>
    <property type="match status" value="1"/>
</dbReference>
<evidence type="ECO:0000256" key="4">
    <source>
        <dbReference type="ARBA" id="ARBA00023163"/>
    </source>
</evidence>
<evidence type="ECO:0000256" key="1">
    <source>
        <dbReference type="ARBA" id="ARBA00004123"/>
    </source>
</evidence>
<keyword evidence="3" id="KW-0238">DNA-binding</keyword>
<keyword evidence="2" id="KW-0805">Transcription regulation</keyword>
<reference evidence="8" key="1">
    <citation type="journal article" date="2018" name="DNA Res.">
        <title>Multiple hybrid de novo genome assembly of finger millet, an orphan allotetraploid crop.</title>
        <authorList>
            <person name="Hatakeyama M."/>
            <person name="Aluri S."/>
            <person name="Balachadran M.T."/>
            <person name="Sivarajan S.R."/>
            <person name="Patrignani A."/>
            <person name="Gruter S."/>
            <person name="Poveda L."/>
            <person name="Shimizu-Inatsugi R."/>
            <person name="Baeten J."/>
            <person name="Francoijs K.J."/>
            <person name="Nataraja K.N."/>
            <person name="Reddy Y.A.N."/>
            <person name="Phadnis S."/>
            <person name="Ravikumar R.L."/>
            <person name="Schlapbach R."/>
            <person name="Sreeman S.M."/>
            <person name="Shimizu K.K."/>
        </authorList>
    </citation>
    <scope>NUCLEOTIDE SEQUENCE</scope>
</reference>
<evidence type="ECO:0000256" key="6">
    <source>
        <dbReference type="SAM" id="MobiDB-lite"/>
    </source>
</evidence>
<dbReference type="PANTHER" id="PTHR31677">
    <property type="entry name" value="AP2 DOMAIN CLASS TRANSCRIPTION FACTOR"/>
    <property type="match status" value="1"/>
</dbReference>
<dbReference type="CDD" id="cd00018">
    <property type="entry name" value="AP2"/>
    <property type="match status" value="1"/>
</dbReference>
<evidence type="ECO:0000313" key="8">
    <source>
        <dbReference type="EMBL" id="GJN09555.1"/>
    </source>
</evidence>
<dbReference type="AlphaFoldDB" id="A0AAV5DH78"/>
<evidence type="ECO:0000256" key="2">
    <source>
        <dbReference type="ARBA" id="ARBA00023015"/>
    </source>
</evidence>
<comment type="caution">
    <text evidence="8">The sequence shown here is derived from an EMBL/GenBank/DDBJ whole genome shotgun (WGS) entry which is preliminary data.</text>
</comment>
<keyword evidence="4" id="KW-0804">Transcription</keyword>
<dbReference type="InterPro" id="IPR036955">
    <property type="entry name" value="AP2/ERF_dom_sf"/>
</dbReference>
<keyword evidence="9" id="KW-1185">Reference proteome</keyword>
<dbReference type="InterPro" id="IPR001471">
    <property type="entry name" value="AP2/ERF_dom"/>
</dbReference>
<dbReference type="Pfam" id="PF00847">
    <property type="entry name" value="AP2"/>
    <property type="match status" value="1"/>
</dbReference>
<dbReference type="PANTHER" id="PTHR31677:SF231">
    <property type="entry name" value="ETHYLENE-RESPONSIVE TRANSCRIPTION FACTOR 4"/>
    <property type="match status" value="1"/>
</dbReference>
<dbReference type="GO" id="GO:0005634">
    <property type="term" value="C:nucleus"/>
    <property type="evidence" value="ECO:0007669"/>
    <property type="project" value="UniProtKB-SubCell"/>
</dbReference>
<keyword evidence="5" id="KW-0539">Nucleus</keyword>
<dbReference type="EMBL" id="BQKI01000016">
    <property type="protein sequence ID" value="GJN09555.1"/>
    <property type="molecule type" value="Genomic_DNA"/>
</dbReference>
<dbReference type="InterPro" id="IPR016177">
    <property type="entry name" value="DNA-bd_dom_sf"/>
</dbReference>
<proteinExistence type="predicted"/>
<protein>
    <recommendedName>
        <fullName evidence="7">AP2/ERF domain-containing protein</fullName>
    </recommendedName>
</protein>
<reference evidence="8" key="2">
    <citation type="submission" date="2021-12" db="EMBL/GenBank/DDBJ databases">
        <title>Resequencing data analysis of finger millet.</title>
        <authorList>
            <person name="Hatakeyama M."/>
            <person name="Aluri S."/>
            <person name="Balachadran M.T."/>
            <person name="Sivarajan S.R."/>
            <person name="Poveda L."/>
            <person name="Shimizu-Inatsugi R."/>
            <person name="Schlapbach R."/>
            <person name="Sreeman S.M."/>
            <person name="Shimizu K.K."/>
        </authorList>
    </citation>
    <scope>NUCLEOTIDE SEQUENCE</scope>
</reference>
<evidence type="ECO:0000259" key="7">
    <source>
        <dbReference type="PROSITE" id="PS51032"/>
    </source>
</evidence>
<accession>A0AAV5DH78</accession>
<feature type="region of interest" description="Disordered" evidence="6">
    <location>
        <begin position="1"/>
        <end position="21"/>
    </location>
</feature>
<dbReference type="GO" id="GO:0003677">
    <property type="term" value="F:DNA binding"/>
    <property type="evidence" value="ECO:0007669"/>
    <property type="project" value="UniProtKB-KW"/>
</dbReference>
<organism evidence="8 9">
    <name type="scientific">Eleusine coracana subsp. coracana</name>
    <dbReference type="NCBI Taxonomy" id="191504"/>
    <lineage>
        <taxon>Eukaryota</taxon>
        <taxon>Viridiplantae</taxon>
        <taxon>Streptophyta</taxon>
        <taxon>Embryophyta</taxon>
        <taxon>Tracheophyta</taxon>
        <taxon>Spermatophyta</taxon>
        <taxon>Magnoliopsida</taxon>
        <taxon>Liliopsida</taxon>
        <taxon>Poales</taxon>
        <taxon>Poaceae</taxon>
        <taxon>PACMAD clade</taxon>
        <taxon>Chloridoideae</taxon>
        <taxon>Cynodonteae</taxon>
        <taxon>Eleusininae</taxon>
        <taxon>Eleusine</taxon>
    </lineage>
</organism>
<name>A0AAV5DH78_ELECO</name>
<evidence type="ECO:0000313" key="9">
    <source>
        <dbReference type="Proteomes" id="UP001054889"/>
    </source>
</evidence>
<sequence>MAPRRSTSESTSCSNGGATAVEQPLRLRGVRKWPWGRYAAEIRDPIRKARVWLGTFDSPEEAARRLRGPAAAVNYPEVHPATASPLAGGNSANAECSGSAR</sequence>
<gene>
    <name evidence="8" type="primary">ga27570</name>
    <name evidence="8" type="ORF">PR202_ga27570</name>
</gene>
<feature type="compositionally biased region" description="Polar residues" evidence="6">
    <location>
        <begin position="8"/>
        <end position="17"/>
    </location>
</feature>
<feature type="domain" description="AP2/ERF" evidence="7">
    <location>
        <begin position="26"/>
        <end position="64"/>
    </location>
</feature>
<dbReference type="PROSITE" id="PS51032">
    <property type="entry name" value="AP2_ERF"/>
    <property type="match status" value="1"/>
</dbReference>
<dbReference type="GO" id="GO:0003700">
    <property type="term" value="F:DNA-binding transcription factor activity"/>
    <property type="evidence" value="ECO:0007669"/>
    <property type="project" value="InterPro"/>
</dbReference>
<feature type="compositionally biased region" description="Polar residues" evidence="6">
    <location>
        <begin position="90"/>
        <end position="101"/>
    </location>
</feature>
<dbReference type="Gene3D" id="3.30.730.10">
    <property type="entry name" value="AP2/ERF domain"/>
    <property type="match status" value="1"/>
</dbReference>
<feature type="region of interest" description="Disordered" evidence="6">
    <location>
        <begin position="80"/>
        <end position="101"/>
    </location>
</feature>
<evidence type="ECO:0000256" key="3">
    <source>
        <dbReference type="ARBA" id="ARBA00023125"/>
    </source>
</evidence>
<dbReference type="SMART" id="SM00380">
    <property type="entry name" value="AP2"/>
    <property type="match status" value="1"/>
</dbReference>
<comment type="subcellular location">
    <subcellularLocation>
        <location evidence="1">Nucleus</location>
    </subcellularLocation>
</comment>
<evidence type="ECO:0000256" key="5">
    <source>
        <dbReference type="ARBA" id="ARBA00023242"/>
    </source>
</evidence>
<dbReference type="PRINTS" id="PR00367">
    <property type="entry name" value="ETHRSPELEMNT"/>
</dbReference>
<dbReference type="Proteomes" id="UP001054889">
    <property type="component" value="Unassembled WGS sequence"/>
</dbReference>